<dbReference type="OrthoDB" id="6407068at2759"/>
<reference evidence="1" key="1">
    <citation type="submission" date="2013-04" db="EMBL/GenBank/DDBJ databases">
        <authorList>
            <person name="Qu J."/>
            <person name="Murali S.C."/>
            <person name="Bandaranaike D."/>
            <person name="Bellair M."/>
            <person name="Blankenburg K."/>
            <person name="Chao H."/>
            <person name="Dinh H."/>
            <person name="Doddapaneni H."/>
            <person name="Downs B."/>
            <person name="Dugan-Rocha S."/>
            <person name="Elkadiri S."/>
            <person name="Gnanaolivu R.D."/>
            <person name="Hernandez B."/>
            <person name="Javaid M."/>
            <person name="Jayaseelan J.C."/>
            <person name="Lee S."/>
            <person name="Li M."/>
            <person name="Ming W."/>
            <person name="Munidasa M."/>
            <person name="Muniz J."/>
            <person name="Nguyen L."/>
            <person name="Ongeri F."/>
            <person name="Osuji N."/>
            <person name="Pu L.-L."/>
            <person name="Puazo M."/>
            <person name="Qu C."/>
            <person name="Quiroz J."/>
            <person name="Raj R."/>
            <person name="Weissenberger G."/>
            <person name="Xin Y."/>
            <person name="Zou X."/>
            <person name="Han Y."/>
            <person name="Richards S."/>
            <person name="Worley K."/>
            <person name="Muzny D."/>
            <person name="Gibbs R."/>
        </authorList>
    </citation>
    <scope>NUCLEOTIDE SEQUENCE</scope>
    <source>
        <strain evidence="1">Sampled in the wild</strain>
    </source>
</reference>
<proteinExistence type="predicted"/>
<organism evidence="1 2">
    <name type="scientific">Ladona fulva</name>
    <name type="common">Scarce chaser dragonfly</name>
    <name type="synonym">Libellula fulva</name>
    <dbReference type="NCBI Taxonomy" id="123851"/>
    <lineage>
        <taxon>Eukaryota</taxon>
        <taxon>Metazoa</taxon>
        <taxon>Ecdysozoa</taxon>
        <taxon>Arthropoda</taxon>
        <taxon>Hexapoda</taxon>
        <taxon>Insecta</taxon>
        <taxon>Pterygota</taxon>
        <taxon>Palaeoptera</taxon>
        <taxon>Odonata</taxon>
        <taxon>Epiprocta</taxon>
        <taxon>Anisoptera</taxon>
        <taxon>Libelluloidea</taxon>
        <taxon>Libellulidae</taxon>
        <taxon>Ladona</taxon>
    </lineage>
</organism>
<accession>A0A8K0JZA8</accession>
<dbReference type="Pfam" id="PF15008">
    <property type="entry name" value="DUF4518"/>
    <property type="match status" value="1"/>
</dbReference>
<dbReference type="PANTHER" id="PTHR21084">
    <property type="entry name" value="DENSE INCISORS"/>
    <property type="match status" value="1"/>
</dbReference>
<evidence type="ECO:0000313" key="2">
    <source>
        <dbReference type="Proteomes" id="UP000792457"/>
    </source>
</evidence>
<keyword evidence="2" id="KW-1185">Reference proteome</keyword>
<evidence type="ECO:0000313" key="1">
    <source>
        <dbReference type="EMBL" id="KAG8225407.1"/>
    </source>
</evidence>
<dbReference type="AlphaFoldDB" id="A0A8K0JZA8"/>
<dbReference type="PANTHER" id="PTHR21084:SF1">
    <property type="entry name" value="DENSE INCISORS"/>
    <property type="match status" value="1"/>
</dbReference>
<protein>
    <submittedName>
        <fullName evidence="1">Uncharacterized protein</fullName>
    </submittedName>
</protein>
<dbReference type="EMBL" id="KZ308236">
    <property type="protein sequence ID" value="KAG8225407.1"/>
    <property type="molecule type" value="Genomic_DNA"/>
</dbReference>
<gene>
    <name evidence="1" type="ORF">J437_LFUL004607</name>
</gene>
<sequence length="286" mass="32336">MKMLSLKQQEFIEDLLNNMRLQDLVSLANTVTANMISLTSVEEAKKCILLHTDTIPSLLKRKKITKELLFNYLHGKQVSVCPTLDKQQLIEVLLQYWNSQSSSEVTATQGVATGVIDTQLNENNSDVHLMSLKFAQWFYNLLNRSTGICGVEQFGIEHFWPDCSMKLHVLADQCDTIEEVQGNSSQVVDLFNKVKSQYMLYFHPNLTNNGVYGKKNHYGLVLVLICGTLHKENSCCGVFEQLFGLIEDPGTNNWKIKFTELKMKSASNISQPPSILDAQLLPMLQS</sequence>
<dbReference type="InterPro" id="IPR026698">
    <property type="entry name" value="UPF_C3orf38"/>
</dbReference>
<name>A0A8K0JZA8_LADFU</name>
<comment type="caution">
    <text evidence="1">The sequence shown here is derived from an EMBL/GenBank/DDBJ whole genome shotgun (WGS) entry which is preliminary data.</text>
</comment>
<reference evidence="1" key="2">
    <citation type="submission" date="2017-10" db="EMBL/GenBank/DDBJ databases">
        <title>Ladona fulva Genome sequencing and assembly.</title>
        <authorList>
            <person name="Murali S."/>
            <person name="Richards S."/>
            <person name="Bandaranaike D."/>
            <person name="Bellair M."/>
            <person name="Blankenburg K."/>
            <person name="Chao H."/>
            <person name="Dinh H."/>
            <person name="Doddapaneni H."/>
            <person name="Dugan-Rocha S."/>
            <person name="Elkadiri S."/>
            <person name="Gnanaolivu R."/>
            <person name="Hernandez B."/>
            <person name="Skinner E."/>
            <person name="Javaid M."/>
            <person name="Lee S."/>
            <person name="Li M."/>
            <person name="Ming W."/>
            <person name="Munidasa M."/>
            <person name="Muniz J."/>
            <person name="Nguyen L."/>
            <person name="Hughes D."/>
            <person name="Osuji N."/>
            <person name="Pu L.-L."/>
            <person name="Puazo M."/>
            <person name="Qu C."/>
            <person name="Quiroz J."/>
            <person name="Raj R."/>
            <person name="Weissenberger G."/>
            <person name="Xin Y."/>
            <person name="Zou X."/>
            <person name="Han Y."/>
            <person name="Worley K."/>
            <person name="Muzny D."/>
            <person name="Gibbs R."/>
        </authorList>
    </citation>
    <scope>NUCLEOTIDE SEQUENCE</scope>
    <source>
        <strain evidence="1">Sampled in the wild</strain>
    </source>
</reference>
<dbReference type="Proteomes" id="UP000792457">
    <property type="component" value="Unassembled WGS sequence"/>
</dbReference>